<name>A0A5N6TUQ7_ASPAV</name>
<dbReference type="Proteomes" id="UP000325780">
    <property type="component" value="Unassembled WGS sequence"/>
</dbReference>
<dbReference type="PANTHER" id="PTHR12112">
    <property type="entry name" value="BNIP - RELATED"/>
    <property type="match status" value="1"/>
</dbReference>
<dbReference type="Gene3D" id="3.90.1640.10">
    <property type="entry name" value="inorganic pyrophosphatase (n-terminal core)"/>
    <property type="match status" value="1"/>
</dbReference>
<dbReference type="SMART" id="SM01131">
    <property type="entry name" value="DHHA2"/>
    <property type="match status" value="1"/>
</dbReference>
<feature type="domain" description="DHHA2" evidence="2">
    <location>
        <begin position="300"/>
        <end position="460"/>
    </location>
</feature>
<feature type="compositionally biased region" description="Basic and acidic residues" evidence="1">
    <location>
        <begin position="228"/>
        <end position="248"/>
    </location>
</feature>
<protein>
    <recommendedName>
        <fullName evidence="2">DHHA2 domain-containing protein</fullName>
    </recommendedName>
</protein>
<organism evidence="3 4">
    <name type="scientific">Aspergillus avenaceus</name>
    <dbReference type="NCBI Taxonomy" id="36643"/>
    <lineage>
        <taxon>Eukaryota</taxon>
        <taxon>Fungi</taxon>
        <taxon>Dikarya</taxon>
        <taxon>Ascomycota</taxon>
        <taxon>Pezizomycotina</taxon>
        <taxon>Eurotiomycetes</taxon>
        <taxon>Eurotiomycetidae</taxon>
        <taxon>Eurotiales</taxon>
        <taxon>Aspergillaceae</taxon>
        <taxon>Aspergillus</taxon>
        <taxon>Aspergillus subgen. Circumdati</taxon>
    </lineage>
</organism>
<evidence type="ECO:0000259" key="2">
    <source>
        <dbReference type="SMART" id="SM01131"/>
    </source>
</evidence>
<accession>A0A5N6TUQ7</accession>
<dbReference type="Gene3D" id="3.10.310.20">
    <property type="entry name" value="DHHA2 domain"/>
    <property type="match status" value="1"/>
</dbReference>
<evidence type="ECO:0000313" key="4">
    <source>
        <dbReference type="Proteomes" id="UP000325780"/>
    </source>
</evidence>
<dbReference type="GO" id="GO:0004309">
    <property type="term" value="F:exopolyphosphatase activity"/>
    <property type="evidence" value="ECO:0007669"/>
    <property type="project" value="TreeGrafter"/>
</dbReference>
<sequence>MTSLLRFLRTALKHHHNYLHNLNPNPTPIYVIGNPSADLDSIISAIIYAYHASTNTPHIPLINLPNVPSGSELRRLRPEFTKALWLSTHHPAVPVPEEEWDERDPAAFLREHCLTVSDFRSHLASSTTTTTTTSSSSTSTKKDERCITANAVLVDWNALPNLKSGSLDGLEGVRFHVLGCIDHHVDEGVLAPDSHPRIIEKSGSCASLVILALQDKGLWNQQAKHHANHDDKDSNHEHEHKDKDKDGDTESIQTQLSTLASVPILIDTANLTSTDKTTPHDTSAIDRLAPHLRIPRSDLYATVQKTKEESLDLLTLPEMLDRDYKQWSEVGKTTKIEIGFCSMVRPVSWLVEKVGSPREFLNGVCDFSVERALDVVVVMTAFSEGGRFCRELFVVARGDVARQAVGAFVECNSEGLGLKGWEGRGCEALNGDEGVWRRVWVQEDLSKSRKQVAPLMREAVTSLK</sequence>
<evidence type="ECO:0000256" key="1">
    <source>
        <dbReference type="SAM" id="MobiDB-lite"/>
    </source>
</evidence>
<feature type="region of interest" description="Disordered" evidence="1">
    <location>
        <begin position="222"/>
        <end position="251"/>
    </location>
</feature>
<evidence type="ECO:0000313" key="3">
    <source>
        <dbReference type="EMBL" id="KAE8150103.1"/>
    </source>
</evidence>
<dbReference type="PANTHER" id="PTHR12112:SF39">
    <property type="entry name" value="EG:152A3.5 PROTEIN (FBGN0003116_PN PROTEIN)"/>
    <property type="match status" value="1"/>
</dbReference>
<keyword evidence="4" id="KW-1185">Reference proteome</keyword>
<dbReference type="InterPro" id="IPR038222">
    <property type="entry name" value="DHHA2_dom_sf"/>
</dbReference>
<dbReference type="InterPro" id="IPR038763">
    <property type="entry name" value="DHH_sf"/>
</dbReference>
<dbReference type="AlphaFoldDB" id="A0A5N6TUQ7"/>
<dbReference type="EMBL" id="ML742103">
    <property type="protein sequence ID" value="KAE8150103.1"/>
    <property type="molecule type" value="Genomic_DNA"/>
</dbReference>
<dbReference type="Pfam" id="PF02833">
    <property type="entry name" value="DHHA2"/>
    <property type="match status" value="1"/>
</dbReference>
<proteinExistence type="predicted"/>
<dbReference type="InterPro" id="IPR004097">
    <property type="entry name" value="DHHA2"/>
</dbReference>
<reference evidence="3 4" key="1">
    <citation type="submission" date="2019-04" db="EMBL/GenBank/DDBJ databases">
        <title>Friends and foes A comparative genomics study of 23 Aspergillus species from section Flavi.</title>
        <authorList>
            <consortium name="DOE Joint Genome Institute"/>
            <person name="Kjaerbolling I."/>
            <person name="Vesth T."/>
            <person name="Frisvad J.C."/>
            <person name="Nybo J.L."/>
            <person name="Theobald S."/>
            <person name="Kildgaard S."/>
            <person name="Isbrandt T."/>
            <person name="Kuo A."/>
            <person name="Sato A."/>
            <person name="Lyhne E.K."/>
            <person name="Kogle M.E."/>
            <person name="Wiebenga A."/>
            <person name="Kun R.S."/>
            <person name="Lubbers R.J."/>
            <person name="Makela M.R."/>
            <person name="Barry K."/>
            <person name="Chovatia M."/>
            <person name="Clum A."/>
            <person name="Daum C."/>
            <person name="Haridas S."/>
            <person name="He G."/>
            <person name="LaButti K."/>
            <person name="Lipzen A."/>
            <person name="Mondo S."/>
            <person name="Riley R."/>
            <person name="Salamov A."/>
            <person name="Simmons B.A."/>
            <person name="Magnuson J.K."/>
            <person name="Henrissat B."/>
            <person name="Mortensen U.H."/>
            <person name="Larsen T.O."/>
            <person name="Devries R.P."/>
            <person name="Grigoriev I.V."/>
            <person name="Machida M."/>
            <person name="Baker S.E."/>
            <person name="Andersen M.R."/>
        </authorList>
    </citation>
    <scope>NUCLEOTIDE SEQUENCE [LARGE SCALE GENOMIC DNA]</scope>
    <source>
        <strain evidence="3 4">IBT 18842</strain>
    </source>
</reference>
<dbReference type="SUPFAM" id="SSF64182">
    <property type="entry name" value="DHH phosphoesterases"/>
    <property type="match status" value="1"/>
</dbReference>
<dbReference type="OrthoDB" id="374045at2759"/>
<dbReference type="GO" id="GO:0005737">
    <property type="term" value="C:cytoplasm"/>
    <property type="evidence" value="ECO:0007669"/>
    <property type="project" value="InterPro"/>
</dbReference>
<gene>
    <name evidence="3" type="ORF">BDV25DRAFT_140158</name>
</gene>